<feature type="compositionally biased region" description="Polar residues" evidence="1">
    <location>
        <begin position="221"/>
        <end position="231"/>
    </location>
</feature>
<dbReference type="PANTHER" id="PTHR47471">
    <property type="entry name" value="GYF DOMAIN-CONTAINING PROTEIN"/>
    <property type="match status" value="1"/>
</dbReference>
<feature type="region of interest" description="Disordered" evidence="1">
    <location>
        <begin position="1393"/>
        <end position="1532"/>
    </location>
</feature>
<dbReference type="CDD" id="cd00072">
    <property type="entry name" value="GYF"/>
    <property type="match status" value="1"/>
</dbReference>
<feature type="region of interest" description="Disordered" evidence="1">
    <location>
        <begin position="724"/>
        <end position="744"/>
    </location>
</feature>
<feature type="domain" description="GYF" evidence="2">
    <location>
        <begin position="554"/>
        <end position="605"/>
    </location>
</feature>
<feature type="region of interest" description="Disordered" evidence="1">
    <location>
        <begin position="1717"/>
        <end position="1745"/>
    </location>
</feature>
<dbReference type="SMART" id="SM00444">
    <property type="entry name" value="GYF"/>
    <property type="match status" value="1"/>
</dbReference>
<organism evidence="3 4">
    <name type="scientific">Zingiber officinale</name>
    <name type="common">Ginger</name>
    <name type="synonym">Amomum zingiber</name>
    <dbReference type="NCBI Taxonomy" id="94328"/>
    <lineage>
        <taxon>Eukaryota</taxon>
        <taxon>Viridiplantae</taxon>
        <taxon>Streptophyta</taxon>
        <taxon>Embryophyta</taxon>
        <taxon>Tracheophyta</taxon>
        <taxon>Spermatophyta</taxon>
        <taxon>Magnoliopsida</taxon>
        <taxon>Liliopsida</taxon>
        <taxon>Zingiberales</taxon>
        <taxon>Zingiberaceae</taxon>
        <taxon>Zingiber</taxon>
    </lineage>
</organism>
<evidence type="ECO:0000259" key="2">
    <source>
        <dbReference type="PROSITE" id="PS50829"/>
    </source>
</evidence>
<feature type="compositionally biased region" description="Basic residues" evidence="1">
    <location>
        <begin position="1736"/>
        <end position="1745"/>
    </location>
</feature>
<evidence type="ECO:0000313" key="4">
    <source>
        <dbReference type="Proteomes" id="UP000734854"/>
    </source>
</evidence>
<dbReference type="Proteomes" id="UP000734854">
    <property type="component" value="Unassembled WGS sequence"/>
</dbReference>
<dbReference type="SUPFAM" id="SSF55277">
    <property type="entry name" value="GYF domain"/>
    <property type="match status" value="1"/>
</dbReference>
<feature type="region of interest" description="Disordered" evidence="1">
    <location>
        <begin position="1557"/>
        <end position="1593"/>
    </location>
</feature>
<dbReference type="Gene3D" id="3.30.1490.40">
    <property type="match status" value="1"/>
</dbReference>
<reference evidence="3 4" key="1">
    <citation type="submission" date="2020-08" db="EMBL/GenBank/DDBJ databases">
        <title>Plant Genome Project.</title>
        <authorList>
            <person name="Zhang R.-G."/>
        </authorList>
    </citation>
    <scope>NUCLEOTIDE SEQUENCE [LARGE SCALE GENOMIC DNA]</scope>
    <source>
        <tissue evidence="3">Rhizome</tissue>
    </source>
</reference>
<dbReference type="EMBL" id="JACMSC010000005">
    <property type="protein sequence ID" value="KAG6519856.1"/>
    <property type="molecule type" value="Genomic_DNA"/>
</dbReference>
<proteinExistence type="predicted"/>
<feature type="region of interest" description="Disordered" evidence="1">
    <location>
        <begin position="1"/>
        <end position="40"/>
    </location>
</feature>
<feature type="compositionally biased region" description="Basic and acidic residues" evidence="1">
    <location>
        <begin position="75"/>
        <end position="168"/>
    </location>
</feature>
<feature type="compositionally biased region" description="Polar residues" evidence="1">
    <location>
        <begin position="1492"/>
        <end position="1532"/>
    </location>
</feature>
<accession>A0A8J5LHY4</accession>
<evidence type="ECO:0000256" key="1">
    <source>
        <dbReference type="SAM" id="MobiDB-lite"/>
    </source>
</evidence>
<keyword evidence="4" id="KW-1185">Reference proteome</keyword>
<feature type="region of interest" description="Disordered" evidence="1">
    <location>
        <begin position="1058"/>
        <end position="1097"/>
    </location>
</feature>
<comment type="caution">
    <text evidence="3">The sequence shown here is derived from an EMBL/GenBank/DDBJ whole genome shotgun (WGS) entry which is preliminary data.</text>
</comment>
<dbReference type="InterPro" id="IPR035445">
    <property type="entry name" value="GYF-like_dom_sf"/>
</dbReference>
<name>A0A8J5LHY4_ZINOF</name>
<sequence>MADFRNADDSRGLTVDPPPPPSHRDNQGSENSIPLSPQWLFSKSVDNKELGSIHDNKTDDVKASVTVDGYVSTGKKKEAFRPILHDPEGGRRDRWHDEERETNSSIRRDHWREGDKELGDTHRTERWPENNSKHSGEPRTDLRRESKWSTRWGPSDKESDNWRGKWLESSKGSNPVPDKTSSYFTSHGKDMNNHGKDTEGDDHYSRSWRSNYGLGRGRGDSNYNQSQTPLKQPNMHGYSRGRVENGISSMFVGRGKSNFGTNNKNSDTSRVHIVGSFHEKFDDTSGDLSSKRYTRIKMLDIYRKTDIKSIRSSFDEFVEVPSLTQVETLEPLAFSAPTADESVIIKGIDKGDIVSSGAPQLSKESSIGRSTPEAVPARQNSKYDLPNAVDIYRAQIDNSMMENCIPSESPPYDKQPYQLRNYTMLDATLSRSRSNSKDLDIVSTNADEMISKDSTRFVAASSFVPQRSQSSGDYKSGPVYGSNAFSSEVSLEHMRPSHLQKDIESNTDGVGVHSDAKSHSYMNRQPSELTKEAYSFMPKDVLVGRKLHPPSPEDLLLYYKDPQGQIQGPFSGSDVISWFEAGYFGIDLQVCLANSPADAPFSSLGDVMPHLRAKAGPPPGFGMAKHVSTVDSTPKGKFPGPSSILTGLSEYEQRDLSIAAAETQNRFLESLMSDNNSSSASETFSFNRGLPGVVGESGSETNYLLTQTRLLERQRSLMNPVSYWSGGDSSSAPGPKTDLVSDSSPYSKLFPSTVDSPVQTLKSQQVDLLSLLQAGADKAVSRTGGYGASFLSNFSDAATGNNPLHAGTEHQAEVLSMHYNQHLPSQIRFGGHQHSLLPVNQSSLPNLISQHSDPSFIPPDKFLPSEMHQDPRLLSLSQQQYLLSQLHLQSQIPAAQLPVLEKLLLLQQQQKQEQQQFMIQQQQQQQQQYQQMLSNVFSSHLSQQQFGGPYVQTSVAMPTGKIATDHVVLQRGNEQLQIGQQMPVAYEGSRASYHPNTNLQSSLNVSSPTSVPLSIPFPHHILDQGITSNESDTQFVMDNVATLPDTKTKQEMADDLNFSETRGESEKSGLESQNMTQSLCGTEKEQEVPQVSQAQDIAPLGLEDSQLSTDFAPPMTDPVHDINISSLDLSDQNDQAVPNKVVETQEVKKNSEKKSKKQKKSKAKIVVDAGKGLPIFISSKASNVDTEVGVNANEAKSEVLTDVSLACTNEMSEPQSPSLAFNVNPLPSGTKDEEANANVVATPGSNLKVSSTQWAWKSAPGFKPKSLLEIQQEEQLKAQRGISSETVAVTPAKVVPSPAPWSSITNFENKPSSDTVLESNTLLVNSEDPLKSKSRKSNLHDLLAEEVLAKSNKDIRASAGNAQSSLLPLLSPGQAHLEASAVDDNDFVEAKDTRKARKKVSKSKAAGAKIQQPVGSAELSASPSTVEKDKIARQVQGKESLPAPPAAPSLGDFVLWKEDQSSSVPPPAWSFDSKKQQRPVSLRDIQMEQQKRSGTMQQQQAPIPTAKVQPNQASRGSGTWQNSGTSPSNIASSHQFVPQVSNLIKPRTEDDLFWGLPEQSKPELKRPDFPPTESSVSRAAKGKGVSGAGTGQKVGSRGLDYTLSSPLPILKGRGVSSKNSEAMEFQDWCVNEWIRLTGTNDTSFLEFCIKQTTSEAEMLLRENIGSLDHNHDFIDKFLNYKEFLPSDVLDTAFELQKTHPISVEDYSHRNSNAVAAAAVPDPDEGTDDAFDGQPKGRGKKKGKKAHKVSSTLLGFNVVSNRIMMGEIQTLED</sequence>
<dbReference type="Pfam" id="PF02213">
    <property type="entry name" value="GYF"/>
    <property type="match status" value="1"/>
</dbReference>
<dbReference type="PROSITE" id="PS50829">
    <property type="entry name" value="GYF"/>
    <property type="match status" value="1"/>
</dbReference>
<feature type="compositionally biased region" description="Basic and acidic residues" evidence="1">
    <location>
        <begin position="187"/>
        <end position="205"/>
    </location>
</feature>
<feature type="compositionally biased region" description="Acidic residues" evidence="1">
    <location>
        <begin position="1721"/>
        <end position="1730"/>
    </location>
</feature>
<dbReference type="InterPro" id="IPR003169">
    <property type="entry name" value="GYF"/>
</dbReference>
<feature type="compositionally biased region" description="Basic and acidic residues" evidence="1">
    <location>
        <begin position="1"/>
        <end position="11"/>
    </location>
</feature>
<gene>
    <name evidence="3" type="ORF">ZIOFF_016884</name>
</gene>
<feature type="compositionally biased region" description="Polar residues" evidence="1">
    <location>
        <begin position="28"/>
        <end position="40"/>
    </location>
</feature>
<dbReference type="PANTHER" id="PTHR47471:SF1">
    <property type="entry name" value="PROTEIN ESSENTIAL FOR POTEXVIRUS ACCUMULATION 1"/>
    <property type="match status" value="1"/>
</dbReference>
<feature type="compositionally biased region" description="Polar residues" evidence="1">
    <location>
        <begin position="1070"/>
        <end position="1080"/>
    </location>
</feature>
<feature type="region of interest" description="Disordered" evidence="1">
    <location>
        <begin position="69"/>
        <end position="238"/>
    </location>
</feature>
<protein>
    <recommendedName>
        <fullName evidence="2">GYF domain-containing protein</fullName>
    </recommendedName>
</protein>
<evidence type="ECO:0000313" key="3">
    <source>
        <dbReference type="EMBL" id="KAG6519856.1"/>
    </source>
</evidence>